<feature type="coiled-coil region" evidence="4">
    <location>
        <begin position="925"/>
        <end position="952"/>
    </location>
</feature>
<dbReference type="PANTHER" id="PTHR23253">
    <property type="entry name" value="EUKARYOTIC TRANSLATION INITIATION FACTOR 4 GAMMA"/>
    <property type="match status" value="1"/>
</dbReference>
<dbReference type="SUPFAM" id="SSF48371">
    <property type="entry name" value="ARM repeat"/>
    <property type="match status" value="3"/>
</dbReference>
<evidence type="ECO:0000259" key="6">
    <source>
        <dbReference type="PROSITE" id="PS51366"/>
    </source>
</evidence>
<evidence type="ECO:0000256" key="1">
    <source>
        <dbReference type="ARBA" id="ARBA00005775"/>
    </source>
</evidence>
<dbReference type="SMART" id="SM00543">
    <property type="entry name" value="MIF4G"/>
    <property type="match status" value="1"/>
</dbReference>
<dbReference type="Pfam" id="PF02847">
    <property type="entry name" value="MA3"/>
    <property type="match status" value="2"/>
</dbReference>
<dbReference type="EMBL" id="KI913115">
    <property type="protein sequence ID" value="ETV88131.1"/>
    <property type="molecule type" value="Genomic_DNA"/>
</dbReference>
<feature type="region of interest" description="Disordered" evidence="5">
    <location>
        <begin position="1"/>
        <end position="386"/>
    </location>
</feature>
<dbReference type="SMART" id="SM00544">
    <property type="entry name" value="MA3"/>
    <property type="match status" value="2"/>
</dbReference>
<name>W4H999_APHAT</name>
<keyword evidence="2" id="KW-0396">Initiation factor</keyword>
<dbReference type="GeneID" id="20803466"/>
<feature type="compositionally biased region" description="Basic and acidic residues" evidence="5">
    <location>
        <begin position="339"/>
        <end position="348"/>
    </location>
</feature>
<dbReference type="PANTHER" id="PTHR23253:SF9">
    <property type="entry name" value="EUKARYOTIC TRANSLATION INITIATION FACTOR 4 GAMMA 2"/>
    <property type="match status" value="1"/>
</dbReference>
<dbReference type="VEuPathDB" id="FungiDB:H257_01470"/>
<evidence type="ECO:0000256" key="2">
    <source>
        <dbReference type="ARBA" id="ARBA00022540"/>
    </source>
</evidence>
<dbReference type="GO" id="GO:0003743">
    <property type="term" value="F:translation initiation factor activity"/>
    <property type="evidence" value="ECO:0007669"/>
    <property type="project" value="UniProtKB-KW"/>
</dbReference>
<protein>
    <recommendedName>
        <fullName evidence="6">MI domain-containing protein</fullName>
    </recommendedName>
</protein>
<dbReference type="PROSITE" id="PS51366">
    <property type="entry name" value="MI"/>
    <property type="match status" value="2"/>
</dbReference>
<feature type="region of interest" description="Disordered" evidence="5">
    <location>
        <begin position="494"/>
        <end position="537"/>
    </location>
</feature>
<evidence type="ECO:0000256" key="4">
    <source>
        <dbReference type="SAM" id="Coils"/>
    </source>
</evidence>
<accession>W4H999</accession>
<feature type="compositionally biased region" description="Polar residues" evidence="5">
    <location>
        <begin position="317"/>
        <end position="328"/>
    </location>
</feature>
<feature type="domain" description="MI" evidence="6">
    <location>
        <begin position="1192"/>
        <end position="1312"/>
    </location>
</feature>
<feature type="compositionally biased region" description="Basic and acidic residues" evidence="5">
    <location>
        <begin position="201"/>
        <end position="236"/>
    </location>
</feature>
<feature type="compositionally biased region" description="Low complexity" evidence="5">
    <location>
        <begin position="121"/>
        <end position="143"/>
    </location>
</feature>
<dbReference type="InterPro" id="IPR003890">
    <property type="entry name" value="MIF4G-like_typ-3"/>
</dbReference>
<reference evidence="7" key="1">
    <citation type="submission" date="2013-12" db="EMBL/GenBank/DDBJ databases">
        <title>The Genome Sequence of Aphanomyces astaci APO3.</title>
        <authorList>
            <consortium name="The Broad Institute Genomics Platform"/>
            <person name="Russ C."/>
            <person name="Tyler B."/>
            <person name="van West P."/>
            <person name="Dieguez-Uribeondo J."/>
            <person name="Young S.K."/>
            <person name="Zeng Q."/>
            <person name="Gargeya S."/>
            <person name="Fitzgerald M."/>
            <person name="Abouelleil A."/>
            <person name="Alvarado L."/>
            <person name="Chapman S.B."/>
            <person name="Gainer-Dewar J."/>
            <person name="Goldberg J."/>
            <person name="Griggs A."/>
            <person name="Gujja S."/>
            <person name="Hansen M."/>
            <person name="Howarth C."/>
            <person name="Imamovic A."/>
            <person name="Ireland A."/>
            <person name="Larimer J."/>
            <person name="McCowan C."/>
            <person name="Murphy C."/>
            <person name="Pearson M."/>
            <person name="Poon T.W."/>
            <person name="Priest M."/>
            <person name="Roberts A."/>
            <person name="Saif S."/>
            <person name="Shea T."/>
            <person name="Sykes S."/>
            <person name="Wortman J."/>
            <person name="Nusbaum C."/>
            <person name="Birren B."/>
        </authorList>
    </citation>
    <scope>NUCLEOTIDE SEQUENCE [LARGE SCALE GENOMIC DNA]</scope>
    <source>
        <strain evidence="7">APO3</strain>
    </source>
</reference>
<dbReference type="OrthoDB" id="514777at2759"/>
<proteinExistence type="inferred from homology"/>
<gene>
    <name evidence="7" type="ORF">H257_01470</name>
</gene>
<evidence type="ECO:0000256" key="5">
    <source>
        <dbReference type="SAM" id="MobiDB-lite"/>
    </source>
</evidence>
<dbReference type="GO" id="GO:0003729">
    <property type="term" value="F:mRNA binding"/>
    <property type="evidence" value="ECO:0007669"/>
    <property type="project" value="TreeGrafter"/>
</dbReference>
<keyword evidence="3" id="KW-0648">Protein biosynthesis</keyword>
<dbReference type="InterPro" id="IPR003891">
    <property type="entry name" value="Initiation_fac_eIF4g_MI"/>
</dbReference>
<dbReference type="InterPro" id="IPR016024">
    <property type="entry name" value="ARM-type_fold"/>
</dbReference>
<organism evidence="7">
    <name type="scientific">Aphanomyces astaci</name>
    <name type="common">Crayfish plague agent</name>
    <dbReference type="NCBI Taxonomy" id="112090"/>
    <lineage>
        <taxon>Eukaryota</taxon>
        <taxon>Sar</taxon>
        <taxon>Stramenopiles</taxon>
        <taxon>Oomycota</taxon>
        <taxon>Saprolegniomycetes</taxon>
        <taxon>Saprolegniales</taxon>
        <taxon>Verrucalvaceae</taxon>
        <taxon>Aphanomyces</taxon>
    </lineage>
</organism>
<dbReference type="Gene3D" id="1.25.40.180">
    <property type="match status" value="4"/>
</dbReference>
<comment type="similarity">
    <text evidence="1">Belongs to the eukaryotic initiation factor 4G family.</text>
</comment>
<keyword evidence="4" id="KW-0175">Coiled coil</keyword>
<dbReference type="GO" id="GO:0016281">
    <property type="term" value="C:eukaryotic translation initiation factor 4F complex"/>
    <property type="evidence" value="ECO:0007669"/>
    <property type="project" value="TreeGrafter"/>
</dbReference>
<sequence>MSDVEKPKFESSLLASLHKGEHPPPPRTATSRKPPPKKPPSEDRQPHARPPQAHVSDSGHHRSKTKQKFMYVQKASPTTDVPPATPSPAVAEAPPLPGPIQVPQAAQLPLPPPPEVKKPFQSSLIASAQSSSGPSQSKSSSSSTPHQFAAKPSTATRALPTASKDGADSRPFQSSLQASIGSKMTPDEAVEAAPKKTLRQSIEEKKLGHPSDRFFTRSVSSRDDKQWPHGSRRQEGDSASYRLDAPKGKLTRQSSHDAHKQGPPQLARQASSEKRETPPSILSRLGPAPDDHRHPPSIHARMGPPIESAKRDAPLPRSTSPGLRPQSSDLDRPPPFYGRDTKQPDRSKSSSKSPLCDKPPAKGGSSQLLTSMPSPPCRGATSSFVKPPVKGSSLVASISNVDALRLQLTSSIALSHARSNSPAHARQALDKVRYTATQLRALNKSPNVPRPFDLVDLTKIVVTPASPRAKSSKSSGRFWSARATTSSVVRIHAGHARGGASQQQMRGGRGGRGDRQRGKGARHQPPPPPPLSDEPIVPFVKSESRWVPSKEDKVKQPKDVQHQVKTLLNKLTRDQFEKITADIAALPLKSLDTLNMLVAMIMDKALEEPNFAQVYADLCVRLHQHLAAHRPPFLHAVHHVADQVWYWTAANRSTFPAFHGPVTSRDECFAGALGVHSKADKEVPPEEVQAPAYYVHKGHLVVVATKAGLPKELYYAAVQVDKLSENEPLMGTYPTEESAIKAAATFTSFKRLLVTRCQHKFDSTEHKPKQADDADDPAAVRAARRTKTLMLGNMRFLGELFKVELIAESVVQQCIFKLLGLELVHVDGGAQAAQTIRYRYICNIYILRTVIEPCSMPDEEDLEALCKMLATVGKKFDHKGVKTAMTMILVRMVELSDTPSLPSRIRFLLKDVLEMRDHQWVPRRKELQQKTLQEVRKEAEKLQRLGKNAQHDDLQGKRHRTAHSSLDVAKQNSMLLLRQTTIPDQPPVTLAVDPTNRIKSILQEYLALHDIAETRQCVAELPRDSHLAFVEQALTLALEGKEKDRAAAVDMLVGLYETLTLGATEIQSGLLGTLEFLDDLRIDIPMVHEYCGLILGRMIGAGCFGLSWLQLGVRHLAESGLAGLLVAEVLGVMDDDMGADTVATMLAREELNVAGFLPPDQQSPDAVAAFLKAHDLTGYFYEDDDEEEDDEEVKDALHAMVQEFLVVQDVAEVDACLADLQPHPWTVSLVKTVLNELCECKPAQRPLLLTLWRHVLPHVDPADVEVGLSWWFDQLDDVVVDVPQAAVYVAPVVAQVLHERVLTWTWLATVVDGARPATVVQLVEGVCYALDALDSRDATRQGICDSGVSMDKFASGGRLAPWFT</sequence>
<evidence type="ECO:0000313" key="7">
    <source>
        <dbReference type="EMBL" id="ETV88131.1"/>
    </source>
</evidence>
<feature type="compositionally biased region" description="Polar residues" evidence="5">
    <location>
        <begin position="171"/>
        <end position="182"/>
    </location>
</feature>
<feature type="domain" description="MI" evidence="6">
    <location>
        <begin position="993"/>
        <end position="1114"/>
    </location>
</feature>
<evidence type="ECO:0000256" key="3">
    <source>
        <dbReference type="ARBA" id="ARBA00022917"/>
    </source>
</evidence>
<dbReference type="RefSeq" id="XP_009822994.1">
    <property type="nucleotide sequence ID" value="XM_009824692.1"/>
</dbReference>
<dbReference type="Pfam" id="PF02854">
    <property type="entry name" value="MIF4G"/>
    <property type="match status" value="2"/>
</dbReference>
<dbReference type="STRING" id="112090.W4H999"/>